<protein>
    <submittedName>
        <fullName evidence="1">Uncharacterized protein</fullName>
    </submittedName>
</protein>
<evidence type="ECO:0000313" key="1">
    <source>
        <dbReference type="EMBL" id="RDX84995.1"/>
    </source>
</evidence>
<gene>
    <name evidence="1" type="ORF">CR513_33865</name>
</gene>
<dbReference type="AlphaFoldDB" id="A0A371G373"/>
<dbReference type="Proteomes" id="UP000257109">
    <property type="component" value="Unassembled WGS sequence"/>
</dbReference>
<proteinExistence type="predicted"/>
<evidence type="ECO:0000313" key="2">
    <source>
        <dbReference type="Proteomes" id="UP000257109"/>
    </source>
</evidence>
<feature type="non-terminal residue" evidence="1">
    <location>
        <position position="1"/>
    </location>
</feature>
<name>A0A371G373_MUCPR</name>
<comment type="caution">
    <text evidence="1">The sequence shown here is derived from an EMBL/GenBank/DDBJ whole genome shotgun (WGS) entry which is preliminary data.</text>
</comment>
<dbReference type="EMBL" id="QJKJ01006894">
    <property type="protein sequence ID" value="RDX84995.1"/>
    <property type="molecule type" value="Genomic_DNA"/>
</dbReference>
<organism evidence="1 2">
    <name type="scientific">Mucuna pruriens</name>
    <name type="common">Velvet bean</name>
    <name type="synonym">Dolichos pruriens</name>
    <dbReference type="NCBI Taxonomy" id="157652"/>
    <lineage>
        <taxon>Eukaryota</taxon>
        <taxon>Viridiplantae</taxon>
        <taxon>Streptophyta</taxon>
        <taxon>Embryophyta</taxon>
        <taxon>Tracheophyta</taxon>
        <taxon>Spermatophyta</taxon>
        <taxon>Magnoliopsida</taxon>
        <taxon>eudicotyledons</taxon>
        <taxon>Gunneridae</taxon>
        <taxon>Pentapetalae</taxon>
        <taxon>rosids</taxon>
        <taxon>fabids</taxon>
        <taxon>Fabales</taxon>
        <taxon>Fabaceae</taxon>
        <taxon>Papilionoideae</taxon>
        <taxon>50 kb inversion clade</taxon>
        <taxon>NPAAA clade</taxon>
        <taxon>indigoferoid/millettioid clade</taxon>
        <taxon>Phaseoleae</taxon>
        <taxon>Mucuna</taxon>
    </lineage>
</organism>
<reference evidence="1" key="1">
    <citation type="submission" date="2018-05" db="EMBL/GenBank/DDBJ databases">
        <title>Draft genome of Mucuna pruriens seed.</title>
        <authorList>
            <person name="Nnadi N.E."/>
            <person name="Vos R."/>
            <person name="Hasami M.H."/>
            <person name="Devisetty U.K."/>
            <person name="Aguiy J.C."/>
        </authorList>
    </citation>
    <scope>NUCLEOTIDE SEQUENCE [LARGE SCALE GENOMIC DNA]</scope>
    <source>
        <strain evidence="1">JCA_2017</strain>
    </source>
</reference>
<keyword evidence="2" id="KW-1185">Reference proteome</keyword>
<accession>A0A371G373</accession>
<sequence length="69" mass="8014">MKRKIQDTETLTQKLFNPKDNDDNEEERIVKIVLEVVEEIGIGEFVVGGDDALGEDLERVNVVHFHRHR</sequence>